<dbReference type="OrthoDB" id="6621358at2759"/>
<keyword evidence="1" id="KW-1133">Transmembrane helix</keyword>
<keyword evidence="4" id="KW-1185">Reference proteome</keyword>
<dbReference type="GeneID" id="100159567"/>
<dbReference type="AlphaFoldDB" id="A0A8R1W3Y3"/>
<dbReference type="CDD" id="cd09487">
    <property type="entry name" value="SAM_superfamily"/>
    <property type="match status" value="1"/>
</dbReference>
<dbReference type="SUPFAM" id="SSF47769">
    <property type="entry name" value="SAM/Pointed domain"/>
    <property type="match status" value="1"/>
</dbReference>
<dbReference type="EnsemblMetazoa" id="XM_001944034.5">
    <property type="protein sequence ID" value="XP_001944069.2"/>
    <property type="gene ID" value="LOC100159567"/>
</dbReference>
<reference evidence="4" key="1">
    <citation type="submission" date="2010-06" db="EMBL/GenBank/DDBJ databases">
        <authorList>
            <person name="Jiang H."/>
            <person name="Abraham K."/>
            <person name="Ali S."/>
            <person name="Alsbrooks S.L."/>
            <person name="Anim B.N."/>
            <person name="Anosike U.S."/>
            <person name="Attaway T."/>
            <person name="Bandaranaike D.P."/>
            <person name="Battles P.K."/>
            <person name="Bell S.N."/>
            <person name="Bell A.V."/>
            <person name="Beltran B."/>
            <person name="Bickham C."/>
            <person name="Bustamante Y."/>
            <person name="Caleb T."/>
            <person name="Canada A."/>
            <person name="Cardenas V."/>
            <person name="Carter K."/>
            <person name="Chacko J."/>
            <person name="Chandrabose M.N."/>
            <person name="Chavez D."/>
            <person name="Chavez A."/>
            <person name="Chen L."/>
            <person name="Chu H.-S."/>
            <person name="Claassen K.J."/>
            <person name="Cockrell R."/>
            <person name="Collins M."/>
            <person name="Cooper J.A."/>
            <person name="Cree A."/>
            <person name="Curry S.M."/>
            <person name="Da Y."/>
            <person name="Dao M.D."/>
            <person name="Das B."/>
            <person name="Davila M.-L."/>
            <person name="Davy-Carroll L."/>
            <person name="Denson S."/>
            <person name="Dinh H."/>
            <person name="Ebong V.E."/>
            <person name="Edwards J.R."/>
            <person name="Egan A."/>
            <person name="El-Daye J."/>
            <person name="Escobedo L."/>
            <person name="Fernandez S."/>
            <person name="Fernando P.R."/>
            <person name="Flagg N."/>
            <person name="Forbes L.D."/>
            <person name="Fowler R.G."/>
            <person name="Fu Q."/>
            <person name="Gabisi R.A."/>
            <person name="Ganer J."/>
            <person name="Garbino Pronczuk A."/>
            <person name="Garcia R.M."/>
            <person name="Garner T."/>
            <person name="Garrett T.E."/>
            <person name="Gonzalez D.A."/>
            <person name="Hamid H."/>
            <person name="Hawkins E.S."/>
            <person name="Hirani K."/>
            <person name="Hogues M.E."/>
            <person name="Hollins B."/>
            <person name="Hsiao C.-H."/>
            <person name="Jabil R."/>
            <person name="James M.L."/>
            <person name="Jhangiani S.N."/>
            <person name="Johnson B."/>
            <person name="Johnson Q."/>
            <person name="Joshi V."/>
            <person name="Kalu J.B."/>
            <person name="Kam C."/>
            <person name="Kashfia A."/>
            <person name="Keebler J."/>
            <person name="Kisamo H."/>
            <person name="Kovar C.L."/>
            <person name="Lago L.A."/>
            <person name="Lai C.-Y."/>
            <person name="Laidlaw J."/>
            <person name="Lara F."/>
            <person name="Le T.-K."/>
            <person name="Lee S.L."/>
            <person name="Legall F.H."/>
            <person name="Lemon S.J."/>
            <person name="Lewis L.R."/>
            <person name="Li B."/>
            <person name="Liu Y."/>
            <person name="Liu Y.-S."/>
            <person name="Lopez J."/>
            <person name="Lozado R.J."/>
            <person name="Lu J."/>
            <person name="Madu R.C."/>
            <person name="Maheshwari M."/>
            <person name="Maheshwari R."/>
            <person name="Malloy K."/>
            <person name="Martinez E."/>
            <person name="Mathew T."/>
            <person name="Mercado I.C."/>
            <person name="Mercado C."/>
            <person name="Meyer B."/>
            <person name="Montgomery K."/>
            <person name="Morgan M.B."/>
            <person name="Munidasa M."/>
            <person name="Nazareth L.V."/>
            <person name="Nelson J."/>
            <person name="Ng B.M."/>
            <person name="Nguyen N.B."/>
            <person name="Nguyen P.Q."/>
            <person name="Nguyen T."/>
            <person name="Obregon M."/>
            <person name="Okwuonu G.O."/>
            <person name="Onwere C.G."/>
            <person name="Orozco G."/>
            <person name="Parra A."/>
            <person name="Patel S."/>
            <person name="Patil S."/>
            <person name="Perez A."/>
            <person name="Perez Y."/>
            <person name="Pham C."/>
            <person name="Primus E.L."/>
            <person name="Pu L.-L."/>
            <person name="Puazo M."/>
            <person name="Qin X."/>
            <person name="Quiroz J.B."/>
            <person name="Reese J."/>
            <person name="Richards S."/>
            <person name="Rives C.M."/>
            <person name="Robberts R."/>
            <person name="Ruiz S.J."/>
            <person name="Ruiz M.J."/>
            <person name="Santibanez J."/>
            <person name="Schneider B.W."/>
            <person name="Sisson I."/>
            <person name="Smith M."/>
            <person name="Sodergren E."/>
            <person name="Song X.-Z."/>
            <person name="Song B.B."/>
            <person name="Summersgill H."/>
            <person name="Thelus R."/>
            <person name="Thornton R.D."/>
            <person name="Trejos Z.Y."/>
            <person name="Usmani K."/>
            <person name="Vattathil S."/>
            <person name="Villasana D."/>
            <person name="Walker D.L."/>
            <person name="Wang S."/>
            <person name="Wang K."/>
            <person name="White C.S."/>
            <person name="Williams A.C."/>
            <person name="Williamson J."/>
            <person name="Wilson K."/>
            <person name="Woghiren I.O."/>
            <person name="Woodworth J.R."/>
            <person name="Worley K.C."/>
            <person name="Wright R.A."/>
            <person name="Wu W."/>
            <person name="Young L."/>
            <person name="Zhang L."/>
            <person name="Zhang J."/>
            <person name="Zhu Y."/>
            <person name="Muzny D.M."/>
            <person name="Weinstock G."/>
            <person name="Gibbs R.A."/>
        </authorList>
    </citation>
    <scope>NUCLEOTIDE SEQUENCE [LARGE SCALE GENOMIC DNA]</scope>
    <source>
        <strain evidence="4">LSR1</strain>
    </source>
</reference>
<evidence type="ECO:0000313" key="3">
    <source>
        <dbReference type="EnsemblMetazoa" id="XP_001944069.2"/>
    </source>
</evidence>
<reference evidence="3" key="2">
    <citation type="submission" date="2022-06" db="UniProtKB">
        <authorList>
            <consortium name="EnsemblMetazoa"/>
        </authorList>
    </citation>
    <scope>IDENTIFICATION</scope>
</reference>
<dbReference type="Gene3D" id="1.10.150.50">
    <property type="entry name" value="Transcription Factor, Ets-1"/>
    <property type="match status" value="1"/>
</dbReference>
<accession>A0A8R1W3Y3</accession>
<proteinExistence type="predicted"/>
<keyword evidence="1" id="KW-0472">Membrane</keyword>
<feature type="transmembrane region" description="Helical" evidence="1">
    <location>
        <begin position="166"/>
        <end position="183"/>
    </location>
</feature>
<feature type="domain" description="SAM" evidence="2">
    <location>
        <begin position="23"/>
        <end position="70"/>
    </location>
</feature>
<evidence type="ECO:0000259" key="2">
    <source>
        <dbReference type="Pfam" id="PF00536"/>
    </source>
</evidence>
<dbReference type="RefSeq" id="XP_001944069.2">
    <property type="nucleotide sequence ID" value="XM_001944034.5"/>
</dbReference>
<dbReference type="Pfam" id="PF00536">
    <property type="entry name" value="SAM_1"/>
    <property type="match status" value="1"/>
</dbReference>
<sequence>MSLIREMEDEVEIRKIQGLELILKSINCEKYISKFKNHGINEHTLILLSADDLRSLDVDNKDISTILSAINILNKTLKHSEIRLSNDEVQQIQSSICGQLGYIALTLSQVHNSITSDKNNLGDMLIDNHISAIDAALMLKPYMRAEEKSIENSLKSVFKITTKRKTIIITTTMCMVLIFGLTFRRLNYSFNFNNIF</sequence>
<name>A0A8R1W3Y3_ACYPI</name>
<evidence type="ECO:0000313" key="4">
    <source>
        <dbReference type="Proteomes" id="UP000007819"/>
    </source>
</evidence>
<organism evidence="3 4">
    <name type="scientific">Acyrthosiphon pisum</name>
    <name type="common">Pea aphid</name>
    <dbReference type="NCBI Taxonomy" id="7029"/>
    <lineage>
        <taxon>Eukaryota</taxon>
        <taxon>Metazoa</taxon>
        <taxon>Ecdysozoa</taxon>
        <taxon>Arthropoda</taxon>
        <taxon>Hexapoda</taxon>
        <taxon>Insecta</taxon>
        <taxon>Pterygota</taxon>
        <taxon>Neoptera</taxon>
        <taxon>Paraneoptera</taxon>
        <taxon>Hemiptera</taxon>
        <taxon>Sternorrhyncha</taxon>
        <taxon>Aphidomorpha</taxon>
        <taxon>Aphidoidea</taxon>
        <taxon>Aphididae</taxon>
        <taxon>Macrosiphini</taxon>
        <taxon>Acyrthosiphon</taxon>
    </lineage>
</organism>
<dbReference type="InterPro" id="IPR001660">
    <property type="entry name" value="SAM"/>
</dbReference>
<dbReference type="Proteomes" id="UP000007819">
    <property type="component" value="Chromosome A1"/>
</dbReference>
<dbReference type="KEGG" id="api:100159567"/>
<protein>
    <recommendedName>
        <fullName evidence="2">SAM domain-containing protein</fullName>
    </recommendedName>
</protein>
<keyword evidence="1" id="KW-0812">Transmembrane</keyword>
<dbReference type="InterPro" id="IPR013761">
    <property type="entry name" value="SAM/pointed_sf"/>
</dbReference>
<evidence type="ECO:0000256" key="1">
    <source>
        <dbReference type="SAM" id="Phobius"/>
    </source>
</evidence>